<accession>A0A8S5T8N7</accession>
<dbReference type="SUPFAM" id="SSF53098">
    <property type="entry name" value="Ribonuclease H-like"/>
    <property type="match status" value="1"/>
</dbReference>
<dbReference type="EMBL" id="BK032771">
    <property type="protein sequence ID" value="DAF59488.1"/>
    <property type="molecule type" value="Genomic_DNA"/>
</dbReference>
<dbReference type="InterPro" id="IPR012337">
    <property type="entry name" value="RNaseH-like_sf"/>
</dbReference>
<dbReference type="Gene3D" id="3.30.420.10">
    <property type="entry name" value="Ribonuclease H-like superfamily/Ribonuclease H"/>
    <property type="match status" value="1"/>
</dbReference>
<organism evidence="2">
    <name type="scientific">Podoviridae sp. ctU557</name>
    <dbReference type="NCBI Taxonomy" id="2827736"/>
    <lineage>
        <taxon>Viruses</taxon>
        <taxon>Duplodnaviria</taxon>
        <taxon>Heunggongvirae</taxon>
        <taxon>Uroviricota</taxon>
        <taxon>Caudoviricetes</taxon>
    </lineage>
</organism>
<protein>
    <recommendedName>
        <fullName evidence="1">YprB ribonuclease H-like domain-containing protein</fullName>
    </recommendedName>
</protein>
<evidence type="ECO:0000313" key="2">
    <source>
        <dbReference type="EMBL" id="DAF59488.1"/>
    </source>
</evidence>
<name>A0A8S5T8N7_9CAUD</name>
<feature type="domain" description="YprB ribonuclease H-like" evidence="1">
    <location>
        <begin position="65"/>
        <end position="184"/>
    </location>
</feature>
<dbReference type="InterPro" id="IPR038720">
    <property type="entry name" value="YprB_RNase_H-like_dom"/>
</dbReference>
<evidence type="ECO:0000259" key="1">
    <source>
        <dbReference type="Pfam" id="PF13482"/>
    </source>
</evidence>
<reference evidence="2" key="1">
    <citation type="journal article" date="2021" name="Proc. Natl. Acad. Sci. U.S.A.">
        <title>A Catalog of Tens of Thousands of Viruses from Human Metagenomes Reveals Hidden Associations with Chronic Diseases.</title>
        <authorList>
            <person name="Tisza M.J."/>
            <person name="Buck C.B."/>
        </authorList>
    </citation>
    <scope>NUCLEOTIDE SEQUENCE</scope>
    <source>
        <strain evidence="2">CtU557</strain>
    </source>
</reference>
<dbReference type="GO" id="GO:0003676">
    <property type="term" value="F:nucleic acid binding"/>
    <property type="evidence" value="ECO:0007669"/>
    <property type="project" value="InterPro"/>
</dbReference>
<dbReference type="Pfam" id="PF13482">
    <property type="entry name" value="RNase_H_2"/>
    <property type="match status" value="1"/>
</dbReference>
<proteinExistence type="predicted"/>
<sequence length="251" mass="28457">MTPKTLIYDLEVSPTLGWTYGLYKTNVIKVEQNPSIMSISWRWYGEDVTHHESLATIPRKGRTSANLALVKLIHGLFDEADIVVAHNANRFDNKVATASFLRYNLAPPSPYKTVDTLSVARSVARFNSNSLNSLGELFDIGSKTKVTHGDLWYDCLTGNKKAWEQLREYNNQDVDLLYSIYERLRPYIKNHPNLGDIAQVDGVCPKCGSNNLERRGFNMRRNGKVQRFQCKSCGGWTNEAKLNKKGRLVNA</sequence>
<dbReference type="InterPro" id="IPR036397">
    <property type="entry name" value="RNaseH_sf"/>
</dbReference>